<protein>
    <submittedName>
        <fullName evidence="3">Glycosyltransferase involved in cell wall bisynthesis</fullName>
    </submittedName>
</protein>
<dbReference type="InterPro" id="IPR001296">
    <property type="entry name" value="Glyco_trans_1"/>
</dbReference>
<dbReference type="SUPFAM" id="SSF53756">
    <property type="entry name" value="UDP-Glycosyltransferase/glycogen phosphorylase"/>
    <property type="match status" value="1"/>
</dbReference>
<sequence>MKKDKNVSAWLPSPLGEGPGVRKIAFLTPEYPHANTGSSGGIGTSIKNLAMGLIQEGCSVRVLVYGQKEERLFNDNGIAVQQIKNIKLKGLSWYLTRKKLERIINSLYQNKEIDLVEASDWTGITSFITPKKCPIVIRLNGSDTYFCHLDQRPVKWRNKYHEKRALQKADALLSVSQFTADLTKEVFDLDRKFTIIPNGINTDVFHSGGTDHTNDTTTLKAPLGGRGPGNILYFGSLIRKKGLLELPFIFNEVVRKSPNATLILVGKDVPDIISGNLSTWKMMQELFTQEALANVSYLGSVPYQQIKEHIDQATVCVFPTFAEALPVSWIEAMAMEKAIVASNIGWAAEVIDDGRNGFLVHPSNHLEYASKIVALLDNTTLQKEFGSSARKKVIEKFSIAVVAQKSLAFYNSIMK</sequence>
<accession>A0A1M7KIN8</accession>
<name>A0A1M7KIN8_9FLAO</name>
<proteinExistence type="predicted"/>
<keyword evidence="3" id="KW-0808">Transferase</keyword>
<evidence type="ECO:0000259" key="2">
    <source>
        <dbReference type="Pfam" id="PF13439"/>
    </source>
</evidence>
<dbReference type="PANTHER" id="PTHR45947">
    <property type="entry name" value="SULFOQUINOVOSYL TRANSFERASE SQD2"/>
    <property type="match status" value="1"/>
</dbReference>
<evidence type="ECO:0000259" key="1">
    <source>
        <dbReference type="Pfam" id="PF00534"/>
    </source>
</evidence>
<dbReference type="OrthoDB" id="502646at2"/>
<dbReference type="GO" id="GO:0016757">
    <property type="term" value="F:glycosyltransferase activity"/>
    <property type="evidence" value="ECO:0007669"/>
    <property type="project" value="InterPro"/>
</dbReference>
<organism evidence="3 4">
    <name type="scientific">Flavobacterium xanthum</name>
    <dbReference type="NCBI Taxonomy" id="69322"/>
    <lineage>
        <taxon>Bacteria</taxon>
        <taxon>Pseudomonadati</taxon>
        <taxon>Bacteroidota</taxon>
        <taxon>Flavobacteriia</taxon>
        <taxon>Flavobacteriales</taxon>
        <taxon>Flavobacteriaceae</taxon>
        <taxon>Flavobacterium</taxon>
    </lineage>
</organism>
<dbReference type="Pfam" id="PF13439">
    <property type="entry name" value="Glyco_transf_4"/>
    <property type="match status" value="1"/>
</dbReference>
<dbReference type="CDD" id="cd03801">
    <property type="entry name" value="GT4_PimA-like"/>
    <property type="match status" value="1"/>
</dbReference>
<dbReference type="Pfam" id="PF00534">
    <property type="entry name" value="Glycos_transf_1"/>
    <property type="match status" value="1"/>
</dbReference>
<dbReference type="Proteomes" id="UP000184260">
    <property type="component" value="Unassembled WGS sequence"/>
</dbReference>
<dbReference type="Gene3D" id="3.40.50.2000">
    <property type="entry name" value="Glycogen Phosphorylase B"/>
    <property type="match status" value="2"/>
</dbReference>
<gene>
    <name evidence="3" type="ORF">SAMN05443669_105313</name>
</gene>
<keyword evidence="4" id="KW-1185">Reference proteome</keyword>
<evidence type="ECO:0000313" key="4">
    <source>
        <dbReference type="Proteomes" id="UP000184260"/>
    </source>
</evidence>
<dbReference type="PANTHER" id="PTHR45947:SF3">
    <property type="entry name" value="SULFOQUINOVOSYL TRANSFERASE SQD2"/>
    <property type="match status" value="1"/>
</dbReference>
<dbReference type="STRING" id="69322.SAMN05443669_105313"/>
<feature type="domain" description="Glycosyltransferase subfamily 4-like N-terminal" evidence="2">
    <location>
        <begin position="40"/>
        <end position="203"/>
    </location>
</feature>
<dbReference type="AlphaFoldDB" id="A0A1M7KIN8"/>
<evidence type="ECO:0000313" key="3">
    <source>
        <dbReference type="EMBL" id="SHM64963.1"/>
    </source>
</evidence>
<reference evidence="4" key="1">
    <citation type="submission" date="2016-11" db="EMBL/GenBank/DDBJ databases">
        <authorList>
            <person name="Varghese N."/>
            <person name="Submissions S."/>
        </authorList>
    </citation>
    <scope>NUCLEOTIDE SEQUENCE [LARGE SCALE GENOMIC DNA]</scope>
    <source>
        <strain evidence="4">DSM 3661</strain>
    </source>
</reference>
<dbReference type="InterPro" id="IPR028098">
    <property type="entry name" value="Glyco_trans_4-like_N"/>
</dbReference>
<dbReference type="RefSeq" id="WP_084129704.1">
    <property type="nucleotide sequence ID" value="NZ_FRBU01000053.1"/>
</dbReference>
<dbReference type="InterPro" id="IPR050194">
    <property type="entry name" value="Glycosyltransferase_grp1"/>
</dbReference>
<dbReference type="EMBL" id="FRBU01000053">
    <property type="protein sequence ID" value="SHM64963.1"/>
    <property type="molecule type" value="Genomic_DNA"/>
</dbReference>
<feature type="domain" description="Glycosyl transferase family 1" evidence="1">
    <location>
        <begin position="230"/>
        <end position="391"/>
    </location>
</feature>